<dbReference type="SUPFAM" id="SSF53822">
    <property type="entry name" value="Periplasmic binding protein-like I"/>
    <property type="match status" value="1"/>
</dbReference>
<keyword evidence="1" id="KW-0805">Transcription regulation</keyword>
<accession>A0A1H0JT78</accession>
<dbReference type="Pfam" id="PF13377">
    <property type="entry name" value="Peripla_BP_3"/>
    <property type="match status" value="1"/>
</dbReference>
<dbReference type="PANTHER" id="PTHR30146">
    <property type="entry name" value="LACI-RELATED TRANSCRIPTIONAL REPRESSOR"/>
    <property type="match status" value="1"/>
</dbReference>
<dbReference type="SUPFAM" id="SSF47413">
    <property type="entry name" value="lambda repressor-like DNA-binding domains"/>
    <property type="match status" value="1"/>
</dbReference>
<dbReference type="STRING" id="1090615.SAMN04515671_1034"/>
<dbReference type="CDD" id="cd01392">
    <property type="entry name" value="HTH_LacI"/>
    <property type="match status" value="1"/>
</dbReference>
<feature type="domain" description="HTH lacI-type" evidence="4">
    <location>
        <begin position="10"/>
        <end position="64"/>
    </location>
</feature>
<protein>
    <submittedName>
        <fullName evidence="5">DNA-binding transcriptional regulator, LacI/PurR family</fullName>
    </submittedName>
</protein>
<evidence type="ECO:0000259" key="4">
    <source>
        <dbReference type="PROSITE" id="PS50932"/>
    </source>
</evidence>
<dbReference type="InterPro" id="IPR046335">
    <property type="entry name" value="LacI/GalR-like_sensor"/>
</dbReference>
<name>A0A1H0JT78_9ACTN</name>
<keyword evidence="6" id="KW-1185">Reference proteome</keyword>
<dbReference type="GO" id="GO:0003700">
    <property type="term" value="F:DNA-binding transcription factor activity"/>
    <property type="evidence" value="ECO:0007669"/>
    <property type="project" value="TreeGrafter"/>
</dbReference>
<dbReference type="Gene3D" id="1.10.260.40">
    <property type="entry name" value="lambda repressor-like DNA-binding domains"/>
    <property type="match status" value="1"/>
</dbReference>
<evidence type="ECO:0000256" key="1">
    <source>
        <dbReference type="ARBA" id="ARBA00023015"/>
    </source>
</evidence>
<reference evidence="5 6" key="1">
    <citation type="submission" date="2016-10" db="EMBL/GenBank/DDBJ databases">
        <authorList>
            <person name="de Groot N.N."/>
        </authorList>
    </citation>
    <scope>NUCLEOTIDE SEQUENCE [LARGE SCALE GENOMIC DNA]</scope>
    <source>
        <strain evidence="6">P4-7,KCTC 19426,CECT 7604</strain>
    </source>
</reference>
<dbReference type="PROSITE" id="PS50932">
    <property type="entry name" value="HTH_LACI_2"/>
    <property type="match status" value="1"/>
</dbReference>
<dbReference type="RefSeq" id="WP_172832216.1">
    <property type="nucleotide sequence ID" value="NZ_LT629710.1"/>
</dbReference>
<keyword evidence="3" id="KW-0804">Transcription</keyword>
<keyword evidence="2 5" id="KW-0238">DNA-binding</keyword>
<dbReference type="Pfam" id="PF00356">
    <property type="entry name" value="LacI"/>
    <property type="match status" value="1"/>
</dbReference>
<dbReference type="Gene3D" id="3.40.50.2300">
    <property type="match status" value="2"/>
</dbReference>
<dbReference type="SMART" id="SM00354">
    <property type="entry name" value="HTH_LACI"/>
    <property type="match status" value="1"/>
</dbReference>
<dbReference type="EMBL" id="LT629710">
    <property type="protein sequence ID" value="SDO46897.1"/>
    <property type="molecule type" value="Genomic_DNA"/>
</dbReference>
<dbReference type="AlphaFoldDB" id="A0A1H0JT78"/>
<dbReference type="GO" id="GO:0000976">
    <property type="term" value="F:transcription cis-regulatory region binding"/>
    <property type="evidence" value="ECO:0007669"/>
    <property type="project" value="TreeGrafter"/>
</dbReference>
<evidence type="ECO:0000313" key="5">
    <source>
        <dbReference type="EMBL" id="SDO46897.1"/>
    </source>
</evidence>
<gene>
    <name evidence="5" type="ORF">SAMN04515671_1034</name>
</gene>
<dbReference type="InterPro" id="IPR010982">
    <property type="entry name" value="Lambda_DNA-bd_dom_sf"/>
</dbReference>
<proteinExistence type="predicted"/>
<sequence length="353" mass="37430">MADSGFAPMIGIVEVAALAGVSPATVSRALRGLPGVSVTTRENVEQAAAKLGYVASPSAAALTTGRTSAIGVMAPWISRWFFSAVIEGAQDVVGERGYDTLLYPLGANAGAKAARVDTRALHKRVDGVLGLNVPLGLQPASLRNLRIPLVTVGSIIPGVSGVLVDDVEVGYAATSHLIGLGHRRIGFLGQDPDNMYGFTVAADRERGYQKALAENNIPLDPALIGVTGFPVEAGTAALEKMWIECGRELRCMPTAVFAVSDEVAMGVLYAARRLGIRVPEDLSVIGVDNHDMAYLFELTTIGQPVRDQGRIAARMLLDQVRLHEPAAPEVVRMSPGLITRRTTAPPRRDPDRP</sequence>
<dbReference type="PROSITE" id="PS00356">
    <property type="entry name" value="HTH_LACI_1"/>
    <property type="match status" value="1"/>
</dbReference>
<evidence type="ECO:0000256" key="3">
    <source>
        <dbReference type="ARBA" id="ARBA00023163"/>
    </source>
</evidence>
<evidence type="ECO:0000256" key="2">
    <source>
        <dbReference type="ARBA" id="ARBA00023125"/>
    </source>
</evidence>
<organism evidence="5 6">
    <name type="scientific">Nakamurella panacisegetis</name>
    <dbReference type="NCBI Taxonomy" id="1090615"/>
    <lineage>
        <taxon>Bacteria</taxon>
        <taxon>Bacillati</taxon>
        <taxon>Actinomycetota</taxon>
        <taxon>Actinomycetes</taxon>
        <taxon>Nakamurellales</taxon>
        <taxon>Nakamurellaceae</taxon>
        <taxon>Nakamurella</taxon>
    </lineage>
</organism>
<dbReference type="PANTHER" id="PTHR30146:SF109">
    <property type="entry name" value="HTH-TYPE TRANSCRIPTIONAL REGULATOR GALS"/>
    <property type="match status" value="1"/>
</dbReference>
<dbReference type="CDD" id="cd06267">
    <property type="entry name" value="PBP1_LacI_sugar_binding-like"/>
    <property type="match status" value="1"/>
</dbReference>
<dbReference type="Proteomes" id="UP000198741">
    <property type="component" value="Chromosome I"/>
</dbReference>
<dbReference type="InterPro" id="IPR000843">
    <property type="entry name" value="HTH_LacI"/>
</dbReference>
<evidence type="ECO:0000313" key="6">
    <source>
        <dbReference type="Proteomes" id="UP000198741"/>
    </source>
</evidence>
<dbReference type="InterPro" id="IPR028082">
    <property type="entry name" value="Peripla_BP_I"/>
</dbReference>